<evidence type="ECO:0000313" key="2">
    <source>
        <dbReference type="Proteomes" id="UP001174932"/>
    </source>
</evidence>
<dbReference type="RefSeq" id="WP_304374395.1">
    <property type="nucleotide sequence ID" value="NZ_JAUOZU010000001.1"/>
</dbReference>
<evidence type="ECO:0000313" key="1">
    <source>
        <dbReference type="EMBL" id="MDO6962535.1"/>
    </source>
</evidence>
<dbReference type="EMBL" id="JAUOZU010000001">
    <property type="protein sequence ID" value="MDO6962535.1"/>
    <property type="molecule type" value="Genomic_DNA"/>
</dbReference>
<gene>
    <name evidence="1" type="ORF">Q4481_01125</name>
</gene>
<reference evidence="1" key="2">
    <citation type="submission" date="2023-07" db="EMBL/GenBank/DDBJ databases">
        <authorList>
            <person name="Shen H."/>
        </authorList>
    </citation>
    <scope>NUCLEOTIDE SEQUENCE</scope>
    <source>
        <strain evidence="1">TNR-22</strain>
    </source>
</reference>
<organism evidence="1 2">
    <name type="scientific">Rhizobium alvei</name>
    <dbReference type="NCBI Taxonomy" id="1132659"/>
    <lineage>
        <taxon>Bacteria</taxon>
        <taxon>Pseudomonadati</taxon>
        <taxon>Pseudomonadota</taxon>
        <taxon>Alphaproteobacteria</taxon>
        <taxon>Hyphomicrobiales</taxon>
        <taxon>Rhizobiaceae</taxon>
        <taxon>Rhizobium/Agrobacterium group</taxon>
        <taxon>Rhizobium</taxon>
    </lineage>
</organism>
<reference evidence="1" key="1">
    <citation type="journal article" date="2015" name="Int. J. Syst. Evol. Microbiol.">
        <title>Rhizobium alvei sp. nov., isolated from a freshwater river.</title>
        <authorList>
            <person name="Sheu S.Y."/>
            <person name="Huang H.W."/>
            <person name="Young C.C."/>
            <person name="Chen W.M."/>
        </authorList>
    </citation>
    <scope>NUCLEOTIDE SEQUENCE</scope>
    <source>
        <strain evidence="1">TNR-22</strain>
    </source>
</reference>
<name>A0ABT8YFR7_9HYPH</name>
<proteinExistence type="predicted"/>
<sequence length="112" mass="11975">MLSSAEVKGSVYPASPDATRLLPFPQAGSRPGLHQNTALGADFRPKSMLTSSETAVSVTDAISIALIPRTIIALTPIDNIVISARQMSHDSLVSGLREPAFSTFWRRPVQSV</sequence>
<keyword evidence="2" id="KW-1185">Reference proteome</keyword>
<comment type="caution">
    <text evidence="1">The sequence shown here is derived from an EMBL/GenBank/DDBJ whole genome shotgun (WGS) entry which is preliminary data.</text>
</comment>
<dbReference type="Proteomes" id="UP001174932">
    <property type="component" value="Unassembled WGS sequence"/>
</dbReference>
<accession>A0ABT8YFR7</accession>
<protein>
    <submittedName>
        <fullName evidence="1">Uncharacterized protein</fullName>
    </submittedName>
</protein>